<dbReference type="eggNOG" id="arCOG09797">
    <property type="taxonomic scope" value="Archaea"/>
</dbReference>
<dbReference type="RefSeq" id="WP_013604346.1">
    <property type="nucleotide sequence ID" value="NC_015151.1"/>
</dbReference>
<keyword evidence="2" id="KW-1185">Reference proteome</keyword>
<name>F0QXE5_VULM7</name>
<evidence type="ECO:0000313" key="1">
    <source>
        <dbReference type="EMBL" id="ADY01184.1"/>
    </source>
</evidence>
<proteinExistence type="predicted"/>
<reference evidence="1 2" key="1">
    <citation type="journal article" date="2011" name="J. Bacteriol.">
        <title>Complete genome sequence of 'Vulcanisaeta moutnovskia' strain 768-28, a novel member of the hyperthermophilic crenarchaeal genus vulcanisaeta.</title>
        <authorList>
            <person name="Gumerov V.M."/>
            <person name="Mardanov A.V."/>
            <person name="Beletsky A.V."/>
            <person name="Prokofeva M.I."/>
            <person name="Bonch-Osmolovskaya E.A."/>
            <person name="Ravin N.V."/>
            <person name="Skryabin K.G."/>
        </authorList>
    </citation>
    <scope>NUCLEOTIDE SEQUENCE [LARGE SCALE GENOMIC DNA]</scope>
    <source>
        <strain evidence="1 2">768-28</strain>
    </source>
</reference>
<dbReference type="HOGENOM" id="CLU_041632_0_0_2"/>
<dbReference type="EMBL" id="CP002529">
    <property type="protein sequence ID" value="ADY01184.1"/>
    <property type="molecule type" value="Genomic_DNA"/>
</dbReference>
<accession>F0QXE5</accession>
<organism evidence="1 2">
    <name type="scientific">Vulcanisaeta moutnovskia (strain 768-28)</name>
    <dbReference type="NCBI Taxonomy" id="985053"/>
    <lineage>
        <taxon>Archaea</taxon>
        <taxon>Thermoproteota</taxon>
        <taxon>Thermoprotei</taxon>
        <taxon>Thermoproteales</taxon>
        <taxon>Thermoproteaceae</taxon>
        <taxon>Vulcanisaeta</taxon>
    </lineage>
</organism>
<protein>
    <submittedName>
        <fullName evidence="1">Uncharacterized protein</fullName>
    </submittedName>
</protein>
<dbReference type="KEGG" id="vmo:VMUT_0974"/>
<sequence>MSSAQVNVEKLRICWGVRRGRRLVCGEPVTDETVIKEVKELISELKERVERHKSKLENVAFIDELIDLLERWLGEHKGDRGRKVREARKVVRKMIGLLKELRKKWVEIYWRQFMELMDLLEKSAIDIIVTGENNGNKSLMIHLYNKGVAIEVNKVAKGRGITINLTLSELEGDDVMVANTFSDEEALKAIQHGWEMTDGSVEHGHPSMVTSQPWQAVLWPLCYPGRIHMYISGININGDAASITWRLIANDHETKPKEEVAEEVRKLSTERLSMFLAPAVWGDGYINVGERYLKLVVGLAKYELWLGIIERLVNELGFTIKVRDYKVEVKVNWSKAVKLVRDWLAIPDIRELIELGASLGGEKLRRIIELANMEVKESGNKSIMIPGTNISMTIIVRGDCKVELRARRKDEIETLRLVEELKKAGYETSLRVARRYYEVAILHSKIRDKPELREPVCRKLGEWLNETSNERRKKKIAKAVQKLKCFDNA</sequence>
<dbReference type="OrthoDB" id="25668at2157"/>
<evidence type="ECO:0000313" key="2">
    <source>
        <dbReference type="Proteomes" id="UP000007485"/>
    </source>
</evidence>
<gene>
    <name evidence="1" type="ordered locus">VMUT_0974</name>
</gene>
<dbReference type="GeneID" id="10288626"/>
<dbReference type="Proteomes" id="UP000007485">
    <property type="component" value="Chromosome"/>
</dbReference>
<dbReference type="AlphaFoldDB" id="F0QXE5"/>